<name>A0A973W1P3_9BRAD</name>
<comment type="subcellular location">
    <subcellularLocation>
        <location evidence="1">Cell envelope</location>
    </subcellularLocation>
</comment>
<organism evidence="10">
    <name type="scientific">Bradyrhizobium septentrionale</name>
    <dbReference type="NCBI Taxonomy" id="1404411"/>
    <lineage>
        <taxon>Bacteria</taxon>
        <taxon>Pseudomonadati</taxon>
        <taxon>Pseudomonadota</taxon>
        <taxon>Alphaproteobacteria</taxon>
        <taxon>Hyphomicrobiales</taxon>
        <taxon>Nitrobacteraceae</taxon>
        <taxon>Bradyrhizobium</taxon>
    </lineage>
</organism>
<dbReference type="Gene3D" id="2.40.30.170">
    <property type="match status" value="1"/>
</dbReference>
<dbReference type="Pfam" id="PF25917">
    <property type="entry name" value="BSH_RND"/>
    <property type="match status" value="1"/>
</dbReference>
<dbReference type="GO" id="GO:0030288">
    <property type="term" value="C:outer membrane-bounded periplasmic space"/>
    <property type="evidence" value="ECO:0007669"/>
    <property type="project" value="TreeGrafter"/>
</dbReference>
<evidence type="ECO:0000256" key="5">
    <source>
        <dbReference type="ARBA" id="ARBA00043263"/>
    </source>
</evidence>
<dbReference type="EMBL" id="JAAOLE020000001">
    <property type="protein sequence ID" value="NVI45505.1"/>
    <property type="molecule type" value="Genomic_DNA"/>
</dbReference>
<dbReference type="InterPro" id="IPR058627">
    <property type="entry name" value="MdtA-like_C"/>
</dbReference>
<dbReference type="GO" id="GO:0015679">
    <property type="term" value="P:plasma membrane copper ion transport"/>
    <property type="evidence" value="ECO:0007669"/>
    <property type="project" value="TreeGrafter"/>
</dbReference>
<evidence type="ECO:0000256" key="1">
    <source>
        <dbReference type="ARBA" id="ARBA00004196"/>
    </source>
</evidence>
<dbReference type="InterPro" id="IPR058792">
    <property type="entry name" value="Beta-barrel_RND_2"/>
</dbReference>
<evidence type="ECO:0000259" key="8">
    <source>
        <dbReference type="Pfam" id="PF25954"/>
    </source>
</evidence>
<protein>
    <submittedName>
        <fullName evidence="10">Efflux RND transporter periplasmic adaptor subunit</fullName>
    </submittedName>
</protein>
<comment type="caution">
    <text evidence="10">The sequence shown here is derived from an EMBL/GenBank/DDBJ whole genome shotgun (WGS) entry which is preliminary data.</text>
</comment>
<evidence type="ECO:0000256" key="2">
    <source>
        <dbReference type="ARBA" id="ARBA00009477"/>
    </source>
</evidence>
<dbReference type="GO" id="GO:0046686">
    <property type="term" value="P:response to cadmium ion"/>
    <property type="evidence" value="ECO:0007669"/>
    <property type="project" value="UniProtKB-KW"/>
</dbReference>
<evidence type="ECO:0000259" key="7">
    <source>
        <dbReference type="Pfam" id="PF25917"/>
    </source>
</evidence>
<evidence type="ECO:0000256" key="6">
    <source>
        <dbReference type="ARBA" id="ARBA00058766"/>
    </source>
</evidence>
<dbReference type="FunFam" id="2.40.420.20:FF:000006">
    <property type="entry name" value="RND family efflux transporter MFP subunit"/>
    <property type="match status" value="1"/>
</dbReference>
<feature type="domain" description="Multidrug resistance protein MdtA-like barrel-sandwich hybrid" evidence="7">
    <location>
        <begin position="97"/>
        <end position="253"/>
    </location>
</feature>
<keyword evidence="3" id="KW-0813">Transport</keyword>
<keyword evidence="4" id="KW-0862">Zinc</keyword>
<dbReference type="FunFam" id="2.40.30.170:FF:000010">
    <property type="entry name" value="Efflux RND transporter periplasmic adaptor subunit"/>
    <property type="match status" value="1"/>
</dbReference>
<dbReference type="InterPro" id="IPR006143">
    <property type="entry name" value="RND_pump_MFP"/>
</dbReference>
<gene>
    <name evidence="10" type="ORF">HAP48_021565</name>
</gene>
<dbReference type="PANTHER" id="PTHR30097:SF15">
    <property type="entry name" value="CATION EFFLUX SYSTEM PROTEIN CUSB"/>
    <property type="match status" value="1"/>
</dbReference>
<proteinExistence type="inferred from homology"/>
<keyword evidence="5" id="KW-0105">Cadmium resistance</keyword>
<evidence type="ECO:0000256" key="4">
    <source>
        <dbReference type="ARBA" id="ARBA00022833"/>
    </source>
</evidence>
<dbReference type="InterPro" id="IPR051909">
    <property type="entry name" value="MFP_Cation_Efflux"/>
</dbReference>
<dbReference type="AlphaFoldDB" id="A0A973W1P3"/>
<dbReference type="SUPFAM" id="SSF111369">
    <property type="entry name" value="HlyD-like secretion proteins"/>
    <property type="match status" value="1"/>
</dbReference>
<dbReference type="GO" id="GO:0046914">
    <property type="term" value="F:transition metal ion binding"/>
    <property type="evidence" value="ECO:0007669"/>
    <property type="project" value="TreeGrafter"/>
</dbReference>
<evidence type="ECO:0000313" key="10">
    <source>
        <dbReference type="EMBL" id="NVI45505.1"/>
    </source>
</evidence>
<sequence>MTMIANWTWRSAMLLGVVALGAAGLFGASRMLVPHAKSTETSSQARAKLPRYVPTAAEWATLSIEPVSDHVFRAEHITEGKIAVNEESSTPVFSPYAGRVTKLLVKPSDTVERGQALFVVEATDSVQALNDFVAALSTLNTARSKLKLAEIVEKRAGDLYAGKAVPLKDWQQAQADLTGAQNDLRSAETALEATHNRLRILGRSEDQIATFEQTRQISADTPIYSPIGGTVVQRKVGPGQFISTGASDPVFVIGDLSTVWLTAFVRESEAADVAVGQEITFSVLALPGKQFKARLDYVAAAIDPATRRLLVRATLDNKDGQLKPEMFASVTIYSGGGRPSIGVPRQALIYEGEHVRLWVARDDKSIELREIEPGLVNGKLVEVRSNLKAGEQVVTRGSLFIDRAASGS</sequence>
<evidence type="ECO:0000256" key="3">
    <source>
        <dbReference type="ARBA" id="ARBA00022448"/>
    </source>
</evidence>
<feature type="domain" description="Multidrug resistance protein MdtA-like C-terminal permuted SH3" evidence="9">
    <location>
        <begin position="343"/>
        <end position="397"/>
    </location>
</feature>
<dbReference type="GO" id="GO:0060003">
    <property type="term" value="P:copper ion export"/>
    <property type="evidence" value="ECO:0007669"/>
    <property type="project" value="TreeGrafter"/>
</dbReference>
<dbReference type="Pfam" id="PF25967">
    <property type="entry name" value="RND-MFP_C"/>
    <property type="match status" value="1"/>
</dbReference>
<comment type="function">
    <text evidence="6">CzcA and CzcB together would act in zinc efflux nearly as effectively as the complete czc efflux system (CzcABC). The CzcB protein is thought to funnel zinc cations to the CzcA transport protein.</text>
</comment>
<dbReference type="GO" id="GO:0015562">
    <property type="term" value="F:efflux transmembrane transporter activity"/>
    <property type="evidence" value="ECO:0007669"/>
    <property type="project" value="InterPro"/>
</dbReference>
<reference evidence="10" key="1">
    <citation type="submission" date="2020-06" db="EMBL/GenBank/DDBJ databases">
        <title>Whole Genome Sequence of Bradyrhizobium sp. Strain 1S1.</title>
        <authorList>
            <person name="Bromfield E.S.P."/>
            <person name="Cloutier S."/>
        </authorList>
    </citation>
    <scope>NUCLEOTIDE SEQUENCE [LARGE SCALE GENOMIC DNA]</scope>
    <source>
        <strain evidence="10">1S1</strain>
    </source>
</reference>
<dbReference type="PANTHER" id="PTHR30097">
    <property type="entry name" value="CATION EFFLUX SYSTEM PROTEIN CUSB"/>
    <property type="match status" value="1"/>
</dbReference>
<feature type="domain" description="CusB-like beta-barrel" evidence="8">
    <location>
        <begin position="258"/>
        <end position="333"/>
    </location>
</feature>
<dbReference type="RefSeq" id="WP_166204977.1">
    <property type="nucleotide sequence ID" value="NZ_CP088285.1"/>
</dbReference>
<dbReference type="Gene3D" id="2.40.420.20">
    <property type="match status" value="1"/>
</dbReference>
<accession>A0A973W1P3</accession>
<evidence type="ECO:0000259" key="9">
    <source>
        <dbReference type="Pfam" id="PF25967"/>
    </source>
</evidence>
<dbReference type="Pfam" id="PF25954">
    <property type="entry name" value="Beta-barrel_RND_2"/>
    <property type="match status" value="1"/>
</dbReference>
<dbReference type="NCBIfam" id="TIGR01730">
    <property type="entry name" value="RND_mfp"/>
    <property type="match status" value="1"/>
</dbReference>
<dbReference type="InterPro" id="IPR058625">
    <property type="entry name" value="MdtA-like_BSH"/>
</dbReference>
<dbReference type="Gene3D" id="1.10.287.470">
    <property type="entry name" value="Helix hairpin bin"/>
    <property type="match status" value="1"/>
</dbReference>
<dbReference type="GO" id="GO:0016020">
    <property type="term" value="C:membrane"/>
    <property type="evidence" value="ECO:0007669"/>
    <property type="project" value="InterPro"/>
</dbReference>
<comment type="similarity">
    <text evidence="2">Belongs to the membrane fusion protein (MFP) (TC 8.A.1) family.</text>
</comment>
<dbReference type="Gene3D" id="2.40.50.100">
    <property type="match status" value="1"/>
</dbReference>